<dbReference type="Pfam" id="PF02540">
    <property type="entry name" value="NAD_synthase"/>
    <property type="match status" value="1"/>
</dbReference>
<dbReference type="InterPro" id="IPR022310">
    <property type="entry name" value="NAD/GMP_synthase"/>
</dbReference>
<dbReference type="EMBL" id="MFCX01000002">
    <property type="protein sequence ID" value="OGE26843.1"/>
    <property type="molecule type" value="Genomic_DNA"/>
</dbReference>
<accession>A0A1F5JE10</accession>
<protein>
    <recommendedName>
        <fullName evidence="1">NAD/GMP synthase domain-containing protein</fullName>
    </recommendedName>
</protein>
<dbReference type="AlphaFoldDB" id="A0A1F5JE10"/>
<evidence type="ECO:0000259" key="1">
    <source>
        <dbReference type="Pfam" id="PF02540"/>
    </source>
</evidence>
<name>A0A1F5JE10_9BACT</name>
<organism evidence="2 3">
    <name type="scientific">Candidatus Daviesbacteria bacterium RIFCSPHIGHO2_02_FULL_39_12</name>
    <dbReference type="NCBI Taxonomy" id="1797770"/>
    <lineage>
        <taxon>Bacteria</taxon>
        <taxon>Candidatus Daviesiibacteriota</taxon>
    </lineage>
</organism>
<feature type="domain" description="NAD/GMP synthase" evidence="1">
    <location>
        <begin position="41"/>
        <end position="259"/>
    </location>
</feature>
<evidence type="ECO:0000313" key="3">
    <source>
        <dbReference type="Proteomes" id="UP000177042"/>
    </source>
</evidence>
<evidence type="ECO:0000313" key="2">
    <source>
        <dbReference type="EMBL" id="OGE26843.1"/>
    </source>
</evidence>
<dbReference type="SUPFAM" id="SSF52402">
    <property type="entry name" value="Adenine nucleotide alpha hydrolases-like"/>
    <property type="match status" value="1"/>
</dbReference>
<reference evidence="2 3" key="1">
    <citation type="journal article" date="2016" name="Nat. Commun.">
        <title>Thousands of microbial genomes shed light on interconnected biogeochemical processes in an aquifer system.</title>
        <authorList>
            <person name="Anantharaman K."/>
            <person name="Brown C.T."/>
            <person name="Hug L.A."/>
            <person name="Sharon I."/>
            <person name="Castelle C.J."/>
            <person name="Probst A.J."/>
            <person name="Thomas B.C."/>
            <person name="Singh A."/>
            <person name="Wilkins M.J."/>
            <person name="Karaoz U."/>
            <person name="Brodie E.L."/>
            <person name="Williams K.H."/>
            <person name="Hubbard S.S."/>
            <person name="Banfield J.F."/>
        </authorList>
    </citation>
    <scope>NUCLEOTIDE SEQUENCE [LARGE SCALE GENOMIC DNA]</scope>
</reference>
<sequence length="266" mass="30871">MNLPNLFASQPEAFVISSVKFKKTIDQQLADKLTDYLQSTYKHLSKLGLHKIMIQISGEINSIVTGVLLKQTLRENTVAMIFDFGTAQTNKLIEICNYLGLEAFILKRGMAYQTEASAYRLHTSSGLKKFYQRFINYHLFIQADNMKTALVDTLDKSERLADTRPEGFYGCMMPFYSLYKSELYDLARFLNIPPQFINITNYQELPYPDITLSWDKLDPILFLLTEKQLKPEEISEQFKIDLPWLKRLKSHIDKHSLKTTVSQFII</sequence>
<dbReference type="Proteomes" id="UP000177042">
    <property type="component" value="Unassembled WGS sequence"/>
</dbReference>
<comment type="caution">
    <text evidence="2">The sequence shown here is derived from an EMBL/GenBank/DDBJ whole genome shotgun (WGS) entry which is preliminary data.</text>
</comment>
<dbReference type="InterPro" id="IPR014729">
    <property type="entry name" value="Rossmann-like_a/b/a_fold"/>
</dbReference>
<proteinExistence type="predicted"/>
<gene>
    <name evidence="2" type="ORF">A3C26_02990</name>
</gene>
<dbReference type="Gene3D" id="3.40.50.620">
    <property type="entry name" value="HUPs"/>
    <property type="match status" value="1"/>
</dbReference>
<dbReference type="GO" id="GO:0006163">
    <property type="term" value="P:purine nucleotide metabolic process"/>
    <property type="evidence" value="ECO:0007669"/>
    <property type="project" value="UniProtKB-ARBA"/>
</dbReference>